<dbReference type="InterPro" id="IPR002889">
    <property type="entry name" value="WSC_carb-bd"/>
</dbReference>
<evidence type="ECO:0000313" key="4">
    <source>
        <dbReference type="Proteomes" id="UP000799439"/>
    </source>
</evidence>
<protein>
    <submittedName>
        <fullName evidence="3">WSC-domain-containing protein</fullName>
    </submittedName>
</protein>
<sequence length="709" mass="74933">MQVSLLSIALLAGNAHAFWRMSCALINTGRIDPIVNPGAISAHAHTIVGASNIGINSTYQSLVNSQCTSCEITADKSAYWTPNLYYQHPNGSFESVPHNGAVAYYLGRGATQSNNTIISPYPKGLKIVSGNKANRRYNATGNTWGNATYPSRPLQDAISFACLAAGPGPETPNMVNVSTCINGLRAQIHFQSCWDGVNLYKTDNSHVAYLSGIDNGVCPPGYPILIPHLFLETGYQIAQVSDTSSGGQFVFSMGDPTGYGFHGDFFNGWDATVQKQAVEQCLSEGGDGSIQACPPLNAVDVNEMASNCPARQSPILEQVDGLLDKLPGCVKITPGPDSATPADMECPAGVPKPSVVTTVDSTPVPTMNPAIGASFGNPGNKYLGCGNDSYQSPLRTLNAANTYLANMTIEYCQTYCNNQGYRFSGVEYGTQCYCDLAVNPSAQFKAGLNLTFGCTMTCPGKPGEICGGPNHIMVFNNTDPNFKPTNNTANSVIQLLTPLKTFPSNYVGCATEGKTGRALNGTSTSSNSMSVEACASACSAYQYYGLEYASQCFCGNGLASGSVILDTKKNAITSSCTKRCAGDFSEVCGGNNLLSVYKNTAYKPIVLPNTAGIYTSRGCVNEGSGGKALQGTNTATDTMTVEYCAAFCKSKSYKFMGIEYGRECYCDNSVQTKTGAALTVCPQGPQLMTCAGDKYSYCGKGGVLQLYST</sequence>
<keyword evidence="4" id="KW-1185">Reference proteome</keyword>
<dbReference type="InterPro" id="IPR018535">
    <property type="entry name" value="DUF1996"/>
</dbReference>
<feature type="domain" description="WSC" evidence="2">
    <location>
        <begin position="379"/>
        <end position="478"/>
    </location>
</feature>
<feature type="chain" id="PRO_5040485942" evidence="1">
    <location>
        <begin position="18"/>
        <end position="709"/>
    </location>
</feature>
<feature type="signal peptide" evidence="1">
    <location>
        <begin position="1"/>
        <end position="17"/>
    </location>
</feature>
<organism evidence="3 4">
    <name type="scientific">Myriangium duriaei CBS 260.36</name>
    <dbReference type="NCBI Taxonomy" id="1168546"/>
    <lineage>
        <taxon>Eukaryota</taxon>
        <taxon>Fungi</taxon>
        <taxon>Dikarya</taxon>
        <taxon>Ascomycota</taxon>
        <taxon>Pezizomycotina</taxon>
        <taxon>Dothideomycetes</taxon>
        <taxon>Dothideomycetidae</taxon>
        <taxon>Myriangiales</taxon>
        <taxon>Myriangiaceae</taxon>
        <taxon>Myriangium</taxon>
    </lineage>
</organism>
<dbReference type="PROSITE" id="PS51212">
    <property type="entry name" value="WSC"/>
    <property type="match status" value="3"/>
</dbReference>
<feature type="domain" description="WSC" evidence="2">
    <location>
        <begin position="503"/>
        <end position="600"/>
    </location>
</feature>
<dbReference type="Pfam" id="PF09362">
    <property type="entry name" value="DUF1996"/>
    <property type="match status" value="1"/>
</dbReference>
<dbReference type="EMBL" id="ML996081">
    <property type="protein sequence ID" value="KAF2157675.1"/>
    <property type="molecule type" value="Genomic_DNA"/>
</dbReference>
<dbReference type="PANTHER" id="PTHR43662">
    <property type="match status" value="1"/>
</dbReference>
<accession>A0A9P4JDK3</accession>
<evidence type="ECO:0000313" key="3">
    <source>
        <dbReference type="EMBL" id="KAF2157675.1"/>
    </source>
</evidence>
<evidence type="ECO:0000256" key="1">
    <source>
        <dbReference type="SAM" id="SignalP"/>
    </source>
</evidence>
<feature type="domain" description="WSC" evidence="2">
    <location>
        <begin position="613"/>
        <end position="709"/>
    </location>
</feature>
<proteinExistence type="predicted"/>
<dbReference type="AlphaFoldDB" id="A0A9P4JDK3"/>
<comment type="caution">
    <text evidence="3">The sequence shown here is derived from an EMBL/GenBank/DDBJ whole genome shotgun (WGS) entry which is preliminary data.</text>
</comment>
<dbReference type="Proteomes" id="UP000799439">
    <property type="component" value="Unassembled WGS sequence"/>
</dbReference>
<dbReference type="PANTHER" id="PTHR43662:SF3">
    <property type="entry name" value="DOMAIN PROTEIN, PUTATIVE (AFU_ORTHOLOGUE AFUA_6G11970)-RELATED"/>
    <property type="match status" value="1"/>
</dbReference>
<evidence type="ECO:0000259" key="2">
    <source>
        <dbReference type="PROSITE" id="PS51212"/>
    </source>
</evidence>
<dbReference type="SMART" id="SM00321">
    <property type="entry name" value="WSC"/>
    <property type="match status" value="3"/>
</dbReference>
<dbReference type="OrthoDB" id="74764at2759"/>
<reference evidence="3" key="1">
    <citation type="journal article" date="2020" name="Stud. Mycol.">
        <title>101 Dothideomycetes genomes: a test case for predicting lifestyles and emergence of pathogens.</title>
        <authorList>
            <person name="Haridas S."/>
            <person name="Albert R."/>
            <person name="Binder M."/>
            <person name="Bloem J."/>
            <person name="Labutti K."/>
            <person name="Salamov A."/>
            <person name="Andreopoulos B."/>
            <person name="Baker S."/>
            <person name="Barry K."/>
            <person name="Bills G."/>
            <person name="Bluhm B."/>
            <person name="Cannon C."/>
            <person name="Castanera R."/>
            <person name="Culley D."/>
            <person name="Daum C."/>
            <person name="Ezra D."/>
            <person name="Gonzalez J."/>
            <person name="Henrissat B."/>
            <person name="Kuo A."/>
            <person name="Liang C."/>
            <person name="Lipzen A."/>
            <person name="Lutzoni F."/>
            <person name="Magnuson J."/>
            <person name="Mondo S."/>
            <person name="Nolan M."/>
            <person name="Ohm R."/>
            <person name="Pangilinan J."/>
            <person name="Park H.-J."/>
            <person name="Ramirez L."/>
            <person name="Alfaro M."/>
            <person name="Sun H."/>
            <person name="Tritt A."/>
            <person name="Yoshinaga Y."/>
            <person name="Zwiers L.-H."/>
            <person name="Turgeon B."/>
            <person name="Goodwin S."/>
            <person name="Spatafora J."/>
            <person name="Crous P."/>
            <person name="Grigoriev I."/>
        </authorList>
    </citation>
    <scope>NUCLEOTIDE SEQUENCE</scope>
    <source>
        <strain evidence="3">CBS 260.36</strain>
    </source>
</reference>
<keyword evidence="1" id="KW-0732">Signal</keyword>
<gene>
    <name evidence="3" type="ORF">K461DRAFT_250838</name>
</gene>
<dbReference type="Pfam" id="PF01822">
    <property type="entry name" value="WSC"/>
    <property type="match status" value="3"/>
</dbReference>
<name>A0A9P4JDK3_9PEZI</name>